<dbReference type="STRING" id="29539.SAMN02745716_1529"/>
<gene>
    <name evidence="5" type="ORF">SAMN02745716_1529</name>
</gene>
<comment type="function">
    <text evidence="3">Poorly processive, error-prone DNA polymerase involved in untargeted mutagenesis. Copies undamaged DNA at stalled replication forks, which arise in vivo from mismatched or misaligned primer ends. These misaligned primers can be extended by PolIV. Exhibits no 3'-5' exonuclease (proofreading) activity. May be involved in translesional synthesis, in conjunction with the beta clamp from PolIII.</text>
</comment>
<proteinExistence type="inferred from homology"/>
<dbReference type="EMBL" id="FNWJ01000002">
    <property type="protein sequence ID" value="SEH14145.1"/>
    <property type="molecule type" value="Genomic_DNA"/>
</dbReference>
<accession>A0A1H6FWL3</accession>
<dbReference type="SUPFAM" id="SSF56672">
    <property type="entry name" value="DNA/RNA polymerases"/>
    <property type="match status" value="1"/>
</dbReference>
<dbReference type="OrthoDB" id="5244088at2"/>
<dbReference type="PANTHER" id="PTHR35369">
    <property type="entry name" value="BLR3025 PROTEIN-RELATED"/>
    <property type="match status" value="1"/>
</dbReference>
<dbReference type="InterPro" id="IPR050356">
    <property type="entry name" value="SulA_CellDiv_inhibitor"/>
</dbReference>
<keyword evidence="6" id="KW-1185">Reference proteome</keyword>
<reference evidence="6" key="1">
    <citation type="submission" date="2016-10" db="EMBL/GenBank/DDBJ databases">
        <authorList>
            <person name="Varghese N."/>
            <person name="Submissions S."/>
        </authorList>
    </citation>
    <scope>NUCLEOTIDE SEQUENCE [LARGE SCALE GENOMIC DNA]</scope>
    <source>
        <strain evidence="6">ATCC 35263</strain>
    </source>
</reference>
<comment type="similarity">
    <text evidence="1">Belongs to the DNA polymerase type-Y family.</text>
</comment>
<feature type="domain" description="UmuC" evidence="4">
    <location>
        <begin position="13"/>
        <end position="168"/>
    </location>
</feature>
<dbReference type="GO" id="GO:0006281">
    <property type="term" value="P:DNA repair"/>
    <property type="evidence" value="ECO:0007669"/>
    <property type="project" value="InterPro"/>
</dbReference>
<evidence type="ECO:0000259" key="4">
    <source>
        <dbReference type="PROSITE" id="PS50173"/>
    </source>
</evidence>
<dbReference type="InterPro" id="IPR043128">
    <property type="entry name" value="Rev_trsase/Diguanyl_cyclase"/>
</dbReference>
<evidence type="ECO:0000256" key="1">
    <source>
        <dbReference type="ARBA" id="ARBA00010945"/>
    </source>
</evidence>
<evidence type="ECO:0000313" key="5">
    <source>
        <dbReference type="EMBL" id="SEH14145.1"/>
    </source>
</evidence>
<dbReference type="AlphaFoldDB" id="A0A1H6FWL3"/>
<organism evidence="5 6">
    <name type="scientific">Thermoleophilum album</name>
    <dbReference type="NCBI Taxonomy" id="29539"/>
    <lineage>
        <taxon>Bacteria</taxon>
        <taxon>Bacillati</taxon>
        <taxon>Actinomycetota</taxon>
        <taxon>Thermoleophilia</taxon>
        <taxon>Thermoleophilales</taxon>
        <taxon>Thermoleophilaceae</taxon>
        <taxon>Thermoleophilum</taxon>
    </lineage>
</organism>
<evidence type="ECO:0000313" key="6">
    <source>
        <dbReference type="Proteomes" id="UP000222056"/>
    </source>
</evidence>
<dbReference type="Gene3D" id="3.30.70.270">
    <property type="match status" value="1"/>
</dbReference>
<evidence type="ECO:0000256" key="3">
    <source>
        <dbReference type="ARBA" id="ARBA00025589"/>
    </source>
</evidence>
<dbReference type="PROSITE" id="PS50173">
    <property type="entry name" value="UMUC"/>
    <property type="match status" value="1"/>
</dbReference>
<dbReference type="PANTHER" id="PTHR35369:SF2">
    <property type="entry name" value="BLR3025 PROTEIN"/>
    <property type="match status" value="1"/>
</dbReference>
<keyword evidence="2" id="KW-0227">DNA damage</keyword>
<protein>
    <submittedName>
        <fullName evidence="5">Protein ImuB</fullName>
    </submittedName>
</protein>
<dbReference type="Gene3D" id="3.40.1170.60">
    <property type="match status" value="1"/>
</dbReference>
<evidence type="ECO:0000256" key="2">
    <source>
        <dbReference type="ARBA" id="ARBA00022763"/>
    </source>
</evidence>
<dbReference type="InterPro" id="IPR043502">
    <property type="entry name" value="DNA/RNA_pol_sf"/>
</dbReference>
<dbReference type="Proteomes" id="UP000222056">
    <property type="component" value="Unassembled WGS sequence"/>
</dbReference>
<dbReference type="Gene3D" id="1.10.150.20">
    <property type="entry name" value="5' to 3' exonuclease, C-terminal subdomain"/>
    <property type="match status" value="1"/>
</dbReference>
<sequence length="442" mass="47687">MFAMDGFEQRRLIVCVLVPDFELAALVGGRERLLEGPLAVAPSDPSRQGVGAVSPPARARGVKPGTKLVEALARCPELRLVPPDPERVGALWGASLDTLERLGAQVESDLPGLAFFAADGLLCLHDGRLERLLATVRKELRGTVGDVGTVRFGVAPARFVAWTAAMLAPARRDRERRELIAGKLLGTAAAGAVGASPLPATLVVPPASCARFLASQPVSLLALRPELQTTAALLEQLGIATLGDLAALPRAALAERFGPEGLLAYELARGRDTALLPRRPPERIAESLELPEPGCRFQLERALTMLVERILARGERRGRSLRVLVLSALLTSGGSWRVRIVPRRPTADSELLCTLLAQSLESLPSPAERLTLAVEEFGPSNPEQPAISGLHNHQEDRRRRLAEAVRQVRQALGPEALLRVFEADPDARVPERRALLVPYPER</sequence>
<dbReference type="Pfam" id="PF00817">
    <property type="entry name" value="IMS"/>
    <property type="match status" value="1"/>
</dbReference>
<dbReference type="InterPro" id="IPR001126">
    <property type="entry name" value="UmuC"/>
</dbReference>
<name>A0A1H6FWL3_THEAL</name>